<proteinExistence type="predicted"/>
<accession>A0A6G8IDV6</accession>
<dbReference type="KEGG" id="hcz:G9Q37_03660"/>
<dbReference type="Proteomes" id="UP000503162">
    <property type="component" value="Chromosome"/>
</dbReference>
<feature type="coiled-coil region" evidence="1">
    <location>
        <begin position="768"/>
        <end position="795"/>
    </location>
</feature>
<feature type="compositionally biased region" description="Polar residues" evidence="2">
    <location>
        <begin position="1"/>
        <end position="27"/>
    </location>
</feature>
<evidence type="ECO:0000256" key="2">
    <source>
        <dbReference type="SAM" id="MobiDB-lite"/>
    </source>
</evidence>
<dbReference type="EMBL" id="CP049989">
    <property type="protein sequence ID" value="QIM51291.1"/>
    <property type="molecule type" value="Genomic_DNA"/>
</dbReference>
<keyword evidence="1" id="KW-0175">Coiled coil</keyword>
<name>A0A6G8IDV6_9BURK</name>
<protein>
    <submittedName>
        <fullName evidence="3">Uncharacterized protein</fullName>
    </submittedName>
</protein>
<evidence type="ECO:0000313" key="3">
    <source>
        <dbReference type="EMBL" id="QIM51291.1"/>
    </source>
</evidence>
<dbReference type="AlphaFoldDB" id="A0A6G8IDV6"/>
<feature type="region of interest" description="Disordered" evidence="2">
    <location>
        <begin position="1"/>
        <end position="47"/>
    </location>
</feature>
<evidence type="ECO:0000313" key="4">
    <source>
        <dbReference type="Proteomes" id="UP000503162"/>
    </source>
</evidence>
<feature type="region of interest" description="Disordered" evidence="2">
    <location>
        <begin position="606"/>
        <end position="633"/>
    </location>
</feature>
<keyword evidence="4" id="KW-1185">Reference proteome</keyword>
<dbReference type="RefSeq" id="WP_166224707.1">
    <property type="nucleotide sequence ID" value="NZ_CP049989.1"/>
</dbReference>
<sequence>MFKNTLSSLRNGPSQPRSQVSDKTSPNIKAMAEPAAAARHTKARPTPSFLQRMRARWRARVEEPAKGPVHLAIQSLVDEAGTGINGIAIRKNDLLPFNAALDLIRWLSKDEKVQFSAQEVAEKMKLVNGALLTTESEIAEETAAAATEAHAGLRRMSQKSPDVRAIAKVLVDAAENDLLNAFRIDFEAFGAFRTPQEAQKADKTASKADRRTFKLHQYRAKRYFEALGEQALLGANNTPQEKTRLLREQKKLTRDPYRRNGFYHAGMLLQKRWIDQPASILQGLAERRLQAEEAAKNSDAHAFHAASQALVQAHDAAIKDLGELAIRLMRTHALSISLLPSERVALRTYGESILKKLIPFLSAPDSYQGALYQVATMGCSSDGDRQQMALRLLRGEPYFTDDLETQGSRIDPVLFELEPPETDEVQAPLSPPLRLAEIKVRILGEELRKLQAQQKTSSASSKAMKKRLEDLLPRQASKSKDVNNAIRTAQIQRVRADSLAAQRHLTLLQSTQIPDLSAFTANSYLSECQRFEQDTKNDADKAAEVLNRMEGASQGGSEEFARAETARLVLKISNRIHAEMEQVVREAWVAFNADEAARIDDNVVSDPAPLEADEGNAAAFPEPEDRDTFDDAHQPLQPLDIEHAENEAWAEEPQPVSPAVSPRMVEQVPAPRPPQLRFAEIKINVLTDTLQKLLASKNTSDVSGKTAQNRLQLVLPRQASTSSNVDNAVRAAQIQRVRADLLAAQRHHALLQSRQVLGFVAFSTGSYLSDCEVLAQEAQEEAAEAAEVLKNLESEPHGKGAEERTQIETARLVCDIHERIQADMNAVFQEAAEAFQIARFERQMSRPTPAPDEQS</sequence>
<reference evidence="3 4" key="1">
    <citation type="submission" date="2020-03" db="EMBL/GenBank/DDBJ databases">
        <title>Hydrogenophaga sp. nov. isolated from cyanobacterial mat.</title>
        <authorList>
            <person name="Thorat V."/>
            <person name="Kirdat K."/>
            <person name="Tiwarekar B."/>
            <person name="Costa E.D."/>
            <person name="Yadav A."/>
        </authorList>
    </citation>
    <scope>NUCLEOTIDE SEQUENCE [LARGE SCALE GENOMIC DNA]</scope>
    <source>
        <strain evidence="3 4">BA0156</strain>
    </source>
</reference>
<organism evidence="3 4">
    <name type="scientific">Hydrogenophaga crocea</name>
    <dbReference type="NCBI Taxonomy" id="2716225"/>
    <lineage>
        <taxon>Bacteria</taxon>
        <taxon>Pseudomonadati</taxon>
        <taxon>Pseudomonadota</taxon>
        <taxon>Betaproteobacteria</taxon>
        <taxon>Burkholderiales</taxon>
        <taxon>Comamonadaceae</taxon>
        <taxon>Hydrogenophaga</taxon>
    </lineage>
</organism>
<gene>
    <name evidence="3" type="ORF">G9Q37_03660</name>
</gene>
<evidence type="ECO:0000256" key="1">
    <source>
        <dbReference type="SAM" id="Coils"/>
    </source>
</evidence>